<feature type="non-terminal residue" evidence="1">
    <location>
        <position position="181"/>
    </location>
</feature>
<evidence type="ECO:0000313" key="1">
    <source>
        <dbReference type="EMBL" id="JAS89471.1"/>
    </source>
</evidence>
<evidence type="ECO:0008006" key="2">
    <source>
        <dbReference type="Google" id="ProtNLM"/>
    </source>
</evidence>
<protein>
    <recommendedName>
        <fullName evidence="2">TTF-type domain-containing protein</fullName>
    </recommendedName>
</protein>
<gene>
    <name evidence="1" type="ORF">g.2056</name>
</gene>
<organism evidence="1">
    <name type="scientific">Homalodisca liturata</name>
    <dbReference type="NCBI Taxonomy" id="320908"/>
    <lineage>
        <taxon>Eukaryota</taxon>
        <taxon>Metazoa</taxon>
        <taxon>Ecdysozoa</taxon>
        <taxon>Arthropoda</taxon>
        <taxon>Hexapoda</taxon>
        <taxon>Insecta</taxon>
        <taxon>Pterygota</taxon>
        <taxon>Neoptera</taxon>
        <taxon>Paraneoptera</taxon>
        <taxon>Hemiptera</taxon>
        <taxon>Auchenorrhyncha</taxon>
        <taxon>Membracoidea</taxon>
        <taxon>Cicadellidae</taxon>
        <taxon>Cicadellinae</taxon>
        <taxon>Proconiini</taxon>
        <taxon>Homalodisca</taxon>
    </lineage>
</organism>
<proteinExistence type="predicted"/>
<name>A0A1B6IRB6_9HEMI</name>
<sequence length="181" mass="21153">GSDPSTKWPKKNIWVAGFGYLASLTKSAKFHEQSEFHAGNVNKLAEFERERLDNPWGEVEVGADRLYVKDRHREYKRRFSVANYVYYNWICGSEQLNKLFCWPCLLFGSDPSTKWPKKNIWVAGFGYLASLTKSAKFHEQSEFHAGNVNKLAEFERERLDNPWGEVEVGADRLYVKDRHRE</sequence>
<dbReference type="EMBL" id="GECU01018235">
    <property type="protein sequence ID" value="JAS89471.1"/>
    <property type="molecule type" value="Transcribed_RNA"/>
</dbReference>
<dbReference type="AlphaFoldDB" id="A0A1B6IRB6"/>
<reference evidence="1" key="1">
    <citation type="submission" date="2015-11" db="EMBL/GenBank/DDBJ databases">
        <title>De novo transcriptome assembly of four potential Pierce s Disease insect vectors from Arizona vineyards.</title>
        <authorList>
            <person name="Tassone E.E."/>
        </authorList>
    </citation>
    <scope>NUCLEOTIDE SEQUENCE</scope>
</reference>
<feature type="non-terminal residue" evidence="1">
    <location>
        <position position="1"/>
    </location>
</feature>
<accession>A0A1B6IRB6</accession>